<organism evidence="2 3">
    <name type="scientific">Parabacteroides distasonis</name>
    <dbReference type="NCBI Taxonomy" id="823"/>
    <lineage>
        <taxon>Bacteria</taxon>
        <taxon>Pseudomonadati</taxon>
        <taxon>Bacteroidota</taxon>
        <taxon>Bacteroidia</taxon>
        <taxon>Bacteroidales</taxon>
        <taxon>Tannerellaceae</taxon>
        <taxon>Parabacteroides</taxon>
    </lineage>
</organism>
<sequence>MSREKKIYADQDPNWEGKDLKYWKLGFPRWWNPVFWLTVIMFPIIAGGYGFIQHTYALIMEIKRFFHNYKI</sequence>
<evidence type="ECO:0000256" key="1">
    <source>
        <dbReference type="SAM" id="Phobius"/>
    </source>
</evidence>
<feature type="transmembrane region" description="Helical" evidence="1">
    <location>
        <begin position="30"/>
        <end position="52"/>
    </location>
</feature>
<keyword evidence="1" id="KW-0812">Transmembrane</keyword>
<protein>
    <submittedName>
        <fullName evidence="2">Uncharacterized protein</fullName>
    </submittedName>
</protein>
<reference evidence="2 3" key="1">
    <citation type="submission" date="2015-09" db="EMBL/GenBank/DDBJ databases">
        <authorList>
            <consortium name="Pathogen Informatics"/>
        </authorList>
    </citation>
    <scope>NUCLEOTIDE SEQUENCE [LARGE SCALE GENOMIC DNA]</scope>
    <source>
        <strain evidence="2 3">2789STDY5608872</strain>
    </source>
</reference>
<proteinExistence type="predicted"/>
<gene>
    <name evidence="2" type="ORF">ERS852429_02723</name>
</gene>
<accession>A0A173VA14</accession>
<dbReference type="Proteomes" id="UP000095591">
    <property type="component" value="Unassembled WGS sequence"/>
</dbReference>
<dbReference type="AlphaFoldDB" id="A0A173VA14"/>
<dbReference type="RefSeq" id="WP_057319616.1">
    <property type="nucleotide sequence ID" value="NZ_AP019729.1"/>
</dbReference>
<keyword evidence="1" id="KW-1133">Transmembrane helix</keyword>
<evidence type="ECO:0000313" key="2">
    <source>
        <dbReference type="EMBL" id="CUN23117.1"/>
    </source>
</evidence>
<dbReference type="EMBL" id="CYXP01000006">
    <property type="protein sequence ID" value="CUN23117.1"/>
    <property type="molecule type" value="Genomic_DNA"/>
</dbReference>
<name>A0A173VA14_PARDI</name>
<evidence type="ECO:0000313" key="3">
    <source>
        <dbReference type="Proteomes" id="UP000095591"/>
    </source>
</evidence>
<keyword evidence="1" id="KW-0472">Membrane</keyword>